<dbReference type="PROSITE" id="PS50156">
    <property type="entry name" value="SSD"/>
    <property type="match status" value="1"/>
</dbReference>
<feature type="region of interest" description="Disordered" evidence="6">
    <location>
        <begin position="982"/>
        <end position="1023"/>
    </location>
</feature>
<dbReference type="InterPro" id="IPR000731">
    <property type="entry name" value="SSD"/>
</dbReference>
<gene>
    <name evidence="8" type="ORF">B5808_18770</name>
</gene>
<dbReference type="GO" id="GO:0005886">
    <property type="term" value="C:plasma membrane"/>
    <property type="evidence" value="ECO:0007669"/>
    <property type="project" value="UniProtKB-SubCell"/>
</dbReference>
<keyword evidence="9" id="KW-1185">Reference proteome</keyword>
<name>A0A1X9LYA7_9MICO</name>
<feature type="transmembrane region" description="Helical" evidence="7">
    <location>
        <begin position="12"/>
        <end position="37"/>
    </location>
</feature>
<evidence type="ECO:0000256" key="5">
    <source>
        <dbReference type="ARBA" id="ARBA00023136"/>
    </source>
</evidence>
<keyword evidence="2" id="KW-1003">Cell membrane</keyword>
<feature type="transmembrane region" description="Helical" evidence="7">
    <location>
        <begin position="231"/>
        <end position="249"/>
    </location>
</feature>
<organism evidence="8 9">
    <name type="scientific">Cnuibacter physcomitrellae</name>
    <dbReference type="NCBI Taxonomy" id="1619308"/>
    <lineage>
        <taxon>Bacteria</taxon>
        <taxon>Bacillati</taxon>
        <taxon>Actinomycetota</taxon>
        <taxon>Actinomycetes</taxon>
        <taxon>Micrococcales</taxon>
        <taxon>Microbacteriaceae</taxon>
        <taxon>Cnuibacter</taxon>
    </lineage>
</organism>
<feature type="transmembrane region" description="Helical" evidence="7">
    <location>
        <begin position="205"/>
        <end position="225"/>
    </location>
</feature>
<dbReference type="PANTHER" id="PTHR33406:SF13">
    <property type="entry name" value="MEMBRANE PROTEIN YDFJ"/>
    <property type="match status" value="1"/>
</dbReference>
<keyword evidence="5 7" id="KW-0472">Membrane</keyword>
<dbReference type="RefSeq" id="WP_085021178.1">
    <property type="nucleotide sequence ID" value="NZ_BMHD01000001.1"/>
</dbReference>
<dbReference type="KEGG" id="cphy:B5808_18770"/>
<evidence type="ECO:0000313" key="9">
    <source>
        <dbReference type="Proteomes" id="UP000192775"/>
    </source>
</evidence>
<evidence type="ECO:0000313" key="8">
    <source>
        <dbReference type="EMBL" id="ARJ07040.1"/>
    </source>
</evidence>
<feature type="transmembrane region" description="Helical" evidence="7">
    <location>
        <begin position="587"/>
        <end position="606"/>
    </location>
</feature>
<evidence type="ECO:0000256" key="2">
    <source>
        <dbReference type="ARBA" id="ARBA00022475"/>
    </source>
</evidence>
<comment type="subcellular location">
    <subcellularLocation>
        <location evidence="1">Cell membrane</location>
        <topology evidence="1">Multi-pass membrane protein</topology>
    </subcellularLocation>
</comment>
<feature type="transmembrane region" description="Helical" evidence="7">
    <location>
        <begin position="304"/>
        <end position="333"/>
    </location>
</feature>
<feature type="transmembrane region" description="Helical" evidence="7">
    <location>
        <begin position="554"/>
        <end position="575"/>
    </location>
</feature>
<evidence type="ECO:0000256" key="3">
    <source>
        <dbReference type="ARBA" id="ARBA00022692"/>
    </source>
</evidence>
<dbReference type="EMBL" id="CP020715">
    <property type="protein sequence ID" value="ARJ07040.1"/>
    <property type="molecule type" value="Genomic_DNA"/>
</dbReference>
<dbReference type="Pfam" id="PF03176">
    <property type="entry name" value="MMPL"/>
    <property type="match status" value="2"/>
</dbReference>
<dbReference type="InterPro" id="IPR004869">
    <property type="entry name" value="MMPL_dom"/>
</dbReference>
<dbReference type="SUPFAM" id="SSF82866">
    <property type="entry name" value="Multidrug efflux transporter AcrB transmembrane domain"/>
    <property type="match status" value="2"/>
</dbReference>
<feature type="transmembrane region" description="Helical" evidence="7">
    <location>
        <begin position="366"/>
        <end position="384"/>
    </location>
</feature>
<feature type="transmembrane region" description="Helical" evidence="7">
    <location>
        <begin position="660"/>
        <end position="683"/>
    </location>
</feature>
<protein>
    <submittedName>
        <fullName evidence="8">Uncharacterized protein</fullName>
    </submittedName>
</protein>
<feature type="compositionally biased region" description="Basic and acidic residues" evidence="6">
    <location>
        <begin position="1007"/>
        <end position="1023"/>
    </location>
</feature>
<evidence type="ECO:0000256" key="1">
    <source>
        <dbReference type="ARBA" id="ARBA00004651"/>
    </source>
</evidence>
<evidence type="ECO:0000256" key="4">
    <source>
        <dbReference type="ARBA" id="ARBA00022989"/>
    </source>
</evidence>
<feature type="region of interest" description="Disordered" evidence="6">
    <location>
        <begin position="782"/>
        <end position="806"/>
    </location>
</feature>
<feature type="transmembrane region" description="Helical" evidence="7">
    <location>
        <begin position="178"/>
        <end position="198"/>
    </location>
</feature>
<evidence type="ECO:0000256" key="6">
    <source>
        <dbReference type="SAM" id="MobiDB-lite"/>
    </source>
</evidence>
<feature type="transmembrane region" description="Helical" evidence="7">
    <location>
        <begin position="635"/>
        <end position="654"/>
    </location>
</feature>
<accession>A0A1X9LYA7</accession>
<feature type="transmembrane region" description="Helical" evidence="7">
    <location>
        <begin position="270"/>
        <end position="298"/>
    </location>
</feature>
<dbReference type="STRING" id="1619308.B5808_18770"/>
<sequence length="1023" mass="103373">MATLLYRVGAFAARFHILVIVGWVIVLGLAVGGAQLLGGTLVSSFSIPGTQSQNALDMLEQRFPQASGAASKVIYVAPQGQQITAFESQIDDSIAQLKTLDHVSMVTGPWDKDADAQIASDGSMAYANVQYDVPSTSLTEHDTDAIISAGDVASTDGVTVGFAGVTDPPEAGVDYTEAIGLVVAFVVLVITFGSLLAAGMPLVTALIGVGLASMSITIASGFATISSTAPLLATMLGLAVGIDYALFIVSRHRSQLARGVPVRESIAMAVATAGSAVVFAGLTVIIALLGLAVVQIPFLTVMGIGAAIAVVCAVIVAVTLLPALLALFGRLLIPKPTSRAARRELAGPGGRPTLARRWVRLVTARPIITVVATVLGLLILAVPATQMRLTLPDAGYNPPGSESRQGYDLLSQGFGPGFNGPLLVTADISKTLDISKALTALHDEFAGLPDVASVSQAIPNATADMAIVSIIPDSSPDSEQTVQLVQSIRDKAGSFEDANGFPYQVTGQTALGIDVSQRLSDALLPFALVVVGLCIVLLTIVFRSLAVPLSATVGYLLSVVASFGVTTAIFEWGWLADALTVAKVGPVISFMPILVMAVLFGLAMDYEVFLVSKMREEFVEHGDAHRAVVDGFSGAARVVTAAACIMFAVFASFVPGGNAILQPIALALAVGVFLDAFVVRMTLIPAVMMLLGRLAWALPAPLARRLPDVDLEGERVRHMLAAAAWRPAGAGAGTAAGGGGAGAVGASGAGVAGASGASAGAAGAGTAGAGAAGSGAAGAGAAGAGAAGTSAPAGEGRVEREGADEGAPEGIDALLLGDEAGLEPIAHDQPDFVIALEDAVVAGSGAGPLTVTAGPGDVVLVTGPAGTDPLAVAAALTGRQHVESGHAVVLGHPLPYSASRLRREAALLLSDPGDAGRPGRETDVLSAVPRRAALVAVDLTGPAGSGSGLDLAAIDRAVSLATTVVVATRADDADRWSVPGREVRVLHLTPPPSSSPQIRSAPPGEGRAQDRIGSDDSREEVTA</sequence>
<dbReference type="InterPro" id="IPR050545">
    <property type="entry name" value="Mycobact_MmpL"/>
</dbReference>
<dbReference type="PANTHER" id="PTHR33406">
    <property type="entry name" value="MEMBRANE PROTEIN MJ1562-RELATED"/>
    <property type="match status" value="1"/>
</dbReference>
<feature type="transmembrane region" description="Helical" evidence="7">
    <location>
        <begin position="522"/>
        <end position="542"/>
    </location>
</feature>
<dbReference type="Proteomes" id="UP000192775">
    <property type="component" value="Chromosome"/>
</dbReference>
<dbReference type="AlphaFoldDB" id="A0A1X9LYA7"/>
<proteinExistence type="predicted"/>
<keyword evidence="3 7" id="KW-0812">Transmembrane</keyword>
<dbReference type="Gene3D" id="1.20.1640.10">
    <property type="entry name" value="Multidrug efflux transporter AcrB transmembrane domain"/>
    <property type="match status" value="2"/>
</dbReference>
<keyword evidence="4 7" id="KW-1133">Transmembrane helix</keyword>
<reference evidence="8 9" key="1">
    <citation type="submission" date="2017-04" db="EMBL/GenBank/DDBJ databases">
        <authorList>
            <person name="Afonso C.L."/>
            <person name="Miller P.J."/>
            <person name="Scott M.A."/>
            <person name="Spackman E."/>
            <person name="Goraichik I."/>
            <person name="Dimitrov K.M."/>
            <person name="Suarez D.L."/>
            <person name="Swayne D.E."/>
        </authorList>
    </citation>
    <scope>NUCLEOTIDE SEQUENCE [LARGE SCALE GENOMIC DNA]</scope>
    <source>
        <strain evidence="9">XA(T)</strain>
    </source>
</reference>
<evidence type="ECO:0000256" key="7">
    <source>
        <dbReference type="SAM" id="Phobius"/>
    </source>
</evidence>